<dbReference type="GO" id="GO:0005524">
    <property type="term" value="F:ATP binding"/>
    <property type="evidence" value="ECO:0007669"/>
    <property type="project" value="UniProtKB-UniRule"/>
</dbReference>
<evidence type="ECO:0000313" key="3">
    <source>
        <dbReference type="EMBL" id="GIH27748.1"/>
    </source>
</evidence>
<evidence type="ECO:0000259" key="2">
    <source>
        <dbReference type="PROSITE" id="PS50975"/>
    </source>
</evidence>
<name>A0A919QHM0_9ACTN</name>
<dbReference type="Gene3D" id="3.30.470.20">
    <property type="entry name" value="ATP-grasp fold, B domain"/>
    <property type="match status" value="1"/>
</dbReference>
<reference evidence="3" key="1">
    <citation type="submission" date="2021-01" db="EMBL/GenBank/DDBJ databases">
        <title>Whole genome shotgun sequence of Acrocarpospora phusangensis NBRC 108782.</title>
        <authorList>
            <person name="Komaki H."/>
            <person name="Tamura T."/>
        </authorList>
    </citation>
    <scope>NUCLEOTIDE SEQUENCE</scope>
    <source>
        <strain evidence="3">NBRC 108782</strain>
    </source>
</reference>
<dbReference type="RefSeq" id="WP_204044396.1">
    <property type="nucleotide sequence ID" value="NZ_BOOA01000062.1"/>
</dbReference>
<dbReference type="GO" id="GO:0005737">
    <property type="term" value="C:cytoplasm"/>
    <property type="evidence" value="ECO:0007669"/>
    <property type="project" value="TreeGrafter"/>
</dbReference>
<accession>A0A919QHM0</accession>
<comment type="caution">
    <text evidence="3">The sequence shown here is derived from an EMBL/GenBank/DDBJ whole genome shotgun (WGS) entry which is preliminary data.</text>
</comment>
<protein>
    <recommendedName>
        <fullName evidence="2">ATP-grasp domain-containing protein</fullName>
    </recommendedName>
</protein>
<dbReference type="InterPro" id="IPR011761">
    <property type="entry name" value="ATP-grasp"/>
</dbReference>
<dbReference type="InterPro" id="IPR013651">
    <property type="entry name" value="ATP-grasp_RimK-type"/>
</dbReference>
<dbReference type="PANTHER" id="PTHR21621">
    <property type="entry name" value="RIBOSOMAL PROTEIN S6 MODIFICATION PROTEIN"/>
    <property type="match status" value="1"/>
</dbReference>
<evidence type="ECO:0000256" key="1">
    <source>
        <dbReference type="PROSITE-ProRule" id="PRU00409"/>
    </source>
</evidence>
<keyword evidence="1" id="KW-0067">ATP-binding</keyword>
<dbReference type="GO" id="GO:0046872">
    <property type="term" value="F:metal ion binding"/>
    <property type="evidence" value="ECO:0007669"/>
    <property type="project" value="InterPro"/>
</dbReference>
<dbReference type="Pfam" id="PF21068">
    <property type="entry name" value="ATPgraspMvdD"/>
    <property type="match status" value="1"/>
</dbReference>
<organism evidence="3 4">
    <name type="scientific">Acrocarpospora phusangensis</name>
    <dbReference type="NCBI Taxonomy" id="1070424"/>
    <lineage>
        <taxon>Bacteria</taxon>
        <taxon>Bacillati</taxon>
        <taxon>Actinomycetota</taxon>
        <taxon>Actinomycetes</taxon>
        <taxon>Streptosporangiales</taxon>
        <taxon>Streptosporangiaceae</taxon>
        <taxon>Acrocarpospora</taxon>
    </lineage>
</organism>
<feature type="domain" description="ATP-grasp" evidence="2">
    <location>
        <begin position="130"/>
        <end position="321"/>
    </location>
</feature>
<keyword evidence="4" id="KW-1185">Reference proteome</keyword>
<dbReference type="PROSITE" id="PS50975">
    <property type="entry name" value="ATP_GRASP"/>
    <property type="match status" value="1"/>
</dbReference>
<dbReference type="AlphaFoldDB" id="A0A919QHM0"/>
<dbReference type="GO" id="GO:0009432">
    <property type="term" value="P:SOS response"/>
    <property type="evidence" value="ECO:0007669"/>
    <property type="project" value="TreeGrafter"/>
</dbReference>
<evidence type="ECO:0000313" key="4">
    <source>
        <dbReference type="Proteomes" id="UP000640052"/>
    </source>
</evidence>
<keyword evidence="1" id="KW-0547">Nucleotide-binding</keyword>
<dbReference type="SUPFAM" id="SSF56059">
    <property type="entry name" value="Glutathione synthetase ATP-binding domain-like"/>
    <property type="match status" value="1"/>
</dbReference>
<proteinExistence type="predicted"/>
<dbReference type="Proteomes" id="UP000640052">
    <property type="component" value="Unassembled WGS sequence"/>
</dbReference>
<dbReference type="GO" id="GO:0018169">
    <property type="term" value="F:ribosomal S6-glutamic acid ligase activity"/>
    <property type="evidence" value="ECO:0007669"/>
    <property type="project" value="TreeGrafter"/>
</dbReference>
<dbReference type="EMBL" id="BOOA01000062">
    <property type="protein sequence ID" value="GIH27748.1"/>
    <property type="molecule type" value="Genomic_DNA"/>
</dbReference>
<sequence>MILVLSGEDDVHADAVEEELRRLGAPVARFDPARYPADADLSVRIDASGRVSGLLRDGDREIMLDSIGAVWLRRPGALRVAGALAGTDAADAVEREAVAFLADLWESLDVPFVPASPATVARASHKLRQLALAGDLGFEVPRTLVTNDPDAFLDLYDDTSGHMITKRAVPSQRLRTVNGLETARHTIAVRPRDLVDVESVRLGPILAQPTIGKQVELRVTVVGDEVFCGAIHSQETHHTRQDFRRYDEAHTRITQHPLPAAVRDLCVAITQALGLRYSAIDLIVTPDGRIVFLEINPNGQYLWIEQETGFPISRALAELLVKVSGS</sequence>
<dbReference type="Pfam" id="PF08443">
    <property type="entry name" value="RimK"/>
    <property type="match status" value="1"/>
</dbReference>
<dbReference type="InterPro" id="IPR048936">
    <property type="entry name" value="MvdD-like_ATPgrasp"/>
</dbReference>
<gene>
    <name evidence="3" type="ORF">Aph01nite_60580</name>
</gene>
<dbReference type="PANTHER" id="PTHR21621:SF0">
    <property type="entry name" value="BETA-CITRYLGLUTAMATE SYNTHASE B-RELATED"/>
    <property type="match status" value="1"/>
</dbReference>